<feature type="region of interest" description="Disordered" evidence="1">
    <location>
        <begin position="413"/>
        <end position="532"/>
    </location>
</feature>
<dbReference type="PANTHER" id="PTHR40050:SF1">
    <property type="entry name" value="INNER SPORE COAT PROTEIN H"/>
    <property type="match status" value="1"/>
</dbReference>
<accession>A0ABT9WQL7</accession>
<reference evidence="3 4" key="1">
    <citation type="submission" date="2023-07" db="EMBL/GenBank/DDBJ databases">
        <title>Genomic Encyclopedia of Type Strains, Phase IV (KMG-IV): sequencing the most valuable type-strain genomes for metagenomic binning, comparative biology and taxonomic classification.</title>
        <authorList>
            <person name="Goeker M."/>
        </authorList>
    </citation>
    <scope>NUCLEOTIDE SEQUENCE [LARGE SCALE GENOMIC DNA]</scope>
    <source>
        <strain evidence="3 4">DSM 23837</strain>
    </source>
</reference>
<gene>
    <name evidence="3" type="ORF">J2S08_001348</name>
</gene>
<keyword evidence="3" id="KW-0167">Capsid protein</keyword>
<keyword evidence="2" id="KW-1133">Transmembrane helix</keyword>
<evidence type="ECO:0000313" key="3">
    <source>
        <dbReference type="EMBL" id="MDQ0175514.1"/>
    </source>
</evidence>
<keyword evidence="2" id="KW-0472">Membrane</keyword>
<dbReference type="PROSITE" id="PS51257">
    <property type="entry name" value="PROKAR_LIPOPROTEIN"/>
    <property type="match status" value="1"/>
</dbReference>
<evidence type="ECO:0000313" key="4">
    <source>
        <dbReference type="Proteomes" id="UP001223586"/>
    </source>
</evidence>
<keyword evidence="4" id="KW-1185">Reference proteome</keyword>
<comment type="caution">
    <text evidence="3">The sequence shown here is derived from an EMBL/GenBank/DDBJ whole genome shotgun (WGS) entry which is preliminary data.</text>
</comment>
<dbReference type="Pfam" id="PF08757">
    <property type="entry name" value="CotH"/>
    <property type="match status" value="1"/>
</dbReference>
<evidence type="ECO:0000256" key="2">
    <source>
        <dbReference type="SAM" id="Phobius"/>
    </source>
</evidence>
<protein>
    <submittedName>
        <fullName evidence="3">Spore coat protein CotH</fullName>
    </submittedName>
</protein>
<dbReference type="Proteomes" id="UP001223586">
    <property type="component" value="Unassembled WGS sequence"/>
</dbReference>
<dbReference type="PANTHER" id="PTHR40050">
    <property type="entry name" value="INNER SPORE COAT PROTEIN H"/>
    <property type="match status" value="1"/>
</dbReference>
<feature type="transmembrane region" description="Helical" evidence="2">
    <location>
        <begin position="540"/>
        <end position="560"/>
    </location>
</feature>
<name>A0ABT9WQL7_9BACI</name>
<evidence type="ECO:0000256" key="1">
    <source>
        <dbReference type="SAM" id="MobiDB-lite"/>
    </source>
</evidence>
<feature type="compositionally biased region" description="Gly residues" evidence="1">
    <location>
        <begin position="423"/>
        <end position="432"/>
    </location>
</feature>
<organism evidence="3 4">
    <name type="scientific">Bacillus chungangensis</name>
    <dbReference type="NCBI Taxonomy" id="587633"/>
    <lineage>
        <taxon>Bacteria</taxon>
        <taxon>Bacillati</taxon>
        <taxon>Bacillota</taxon>
        <taxon>Bacilli</taxon>
        <taxon>Bacillales</taxon>
        <taxon>Bacillaceae</taxon>
        <taxon>Bacillus</taxon>
    </lineage>
</organism>
<keyword evidence="3" id="KW-0946">Virion</keyword>
<dbReference type="InterPro" id="IPR014867">
    <property type="entry name" value="Spore_coat_CotH_CotH2/3/7"/>
</dbReference>
<feature type="compositionally biased region" description="Basic and acidic residues" evidence="1">
    <location>
        <begin position="437"/>
        <end position="453"/>
    </location>
</feature>
<sequence length="565" mass="63935">MMKGKSIVQIGVLIFIWTILLVGCSKDSEMNVTTITETIFPKDKVIDVSITIDEKDYQDMLDNPLEEEYKAASVRYNNEELTNVGIRTKGNSSLTSVANSESDRYSLKISFDEYISSQNLFGLTTINLNNNFSDPSFMREYLTYELMEEMGLPTPEYSFVNVYINDNLAGLYLAVEQINESFLNRNFETSYGALYKPDGEGSDLLWQGDDINEYTGLNQKSKSSSNDNILEMINELNNGSDYEKYLNVDSVLRYLAVNTATANLDSYQGNFHHNYYLYEEDGVFSMIPWDLNMSFGGFGGSKEDLIAMLIDEPTIGSVSNYPLVKKLLENETYKEKYHDYIKQIVEGYLSPERFESRVDEIAAMIDTSVEQDPTKFYTYEEFKQSLSDDVQRIPGLVSFVRDRVENLQQQLDGTLPSYANGEGVKGSFGGPAGMQNVRKEEQPNLENGEKPDFGDGEQPSFENRERPDFEDGEQSNFENKERPDFGDEEQSNFESKERPNFEDGELPNPGEGGRPDFNGKGPGNRNEMDAQAVENSAKEAVITGIMLTLLIGAIIFVNTYKKRSI</sequence>
<dbReference type="EMBL" id="JAUSTT010000006">
    <property type="protein sequence ID" value="MDQ0175514.1"/>
    <property type="molecule type" value="Genomic_DNA"/>
</dbReference>
<keyword evidence="2" id="KW-0812">Transmembrane</keyword>
<proteinExistence type="predicted"/>